<dbReference type="OrthoDB" id="9134286at2"/>
<dbReference type="RefSeq" id="WP_078672918.1">
    <property type="nucleotide sequence ID" value="NZ_FUWZ01000007.1"/>
</dbReference>
<evidence type="ECO:0008006" key="3">
    <source>
        <dbReference type="Google" id="ProtNLM"/>
    </source>
</evidence>
<dbReference type="SUPFAM" id="SSF82771">
    <property type="entry name" value="GIY-YIG endonuclease"/>
    <property type="match status" value="1"/>
</dbReference>
<organism evidence="1 2">
    <name type="scientific">Chitinophaga eiseniae</name>
    <dbReference type="NCBI Taxonomy" id="634771"/>
    <lineage>
        <taxon>Bacteria</taxon>
        <taxon>Pseudomonadati</taxon>
        <taxon>Bacteroidota</taxon>
        <taxon>Chitinophagia</taxon>
        <taxon>Chitinophagales</taxon>
        <taxon>Chitinophagaceae</taxon>
        <taxon>Chitinophaga</taxon>
    </lineage>
</organism>
<protein>
    <recommendedName>
        <fullName evidence="3">GIY-YIG nuclease family protein</fullName>
    </recommendedName>
</protein>
<evidence type="ECO:0000313" key="2">
    <source>
        <dbReference type="Proteomes" id="UP000190367"/>
    </source>
</evidence>
<dbReference type="Gene3D" id="3.40.1440.10">
    <property type="entry name" value="GIY-YIG endonuclease"/>
    <property type="match status" value="1"/>
</dbReference>
<reference evidence="2" key="1">
    <citation type="submission" date="2017-02" db="EMBL/GenBank/DDBJ databases">
        <authorList>
            <person name="Varghese N."/>
            <person name="Submissions S."/>
        </authorList>
    </citation>
    <scope>NUCLEOTIDE SEQUENCE [LARGE SCALE GENOMIC DNA]</scope>
    <source>
        <strain evidence="2">DSM 22224</strain>
    </source>
</reference>
<proteinExistence type="predicted"/>
<dbReference type="Proteomes" id="UP000190367">
    <property type="component" value="Unassembled WGS sequence"/>
</dbReference>
<dbReference type="EMBL" id="FUWZ01000007">
    <property type="protein sequence ID" value="SKA45720.1"/>
    <property type="molecule type" value="Genomic_DNA"/>
</dbReference>
<dbReference type="CDD" id="cd10451">
    <property type="entry name" value="GIY-YIG_LuxR_like"/>
    <property type="match status" value="1"/>
</dbReference>
<gene>
    <name evidence="1" type="ORF">SAMN04488128_10783</name>
</gene>
<name>A0A1T4TZ75_9BACT</name>
<keyword evidence="2" id="KW-1185">Reference proteome</keyword>
<accession>A0A1T4TZ75</accession>
<dbReference type="InterPro" id="IPR035901">
    <property type="entry name" value="GIY-YIG_endonuc_sf"/>
</dbReference>
<sequence length="118" mass="14419">MKSKKELKDAYRQMTFRMGVFRLRNKKDNRVWIHHSMDLDRAWNSVRLQLQSDRHPNAALQEDWNRLGEENFMYEIVEELEDTRDPAVDYKKEVQALYKLCLEELQPYQDRGYHQQKS</sequence>
<dbReference type="AlphaFoldDB" id="A0A1T4TZ75"/>
<evidence type="ECO:0000313" key="1">
    <source>
        <dbReference type="EMBL" id="SKA45720.1"/>
    </source>
</evidence>
<dbReference type="STRING" id="634771.SAMN04488128_10783"/>